<evidence type="ECO:0000313" key="4">
    <source>
        <dbReference type="Proteomes" id="UP001153269"/>
    </source>
</evidence>
<dbReference type="Proteomes" id="UP001153269">
    <property type="component" value="Unassembled WGS sequence"/>
</dbReference>
<dbReference type="AlphaFoldDB" id="A0A9N7YJA5"/>
<feature type="compositionally biased region" description="Basic and acidic residues" evidence="1">
    <location>
        <begin position="218"/>
        <end position="236"/>
    </location>
</feature>
<feature type="region of interest" description="Disordered" evidence="1">
    <location>
        <begin position="206"/>
        <end position="275"/>
    </location>
</feature>
<dbReference type="EMBL" id="CADEAL010001102">
    <property type="protein sequence ID" value="CAB1428957.1"/>
    <property type="molecule type" value="Genomic_DNA"/>
</dbReference>
<reference evidence="3" key="1">
    <citation type="submission" date="2020-03" db="EMBL/GenBank/DDBJ databases">
        <authorList>
            <person name="Weist P."/>
        </authorList>
    </citation>
    <scope>NUCLEOTIDE SEQUENCE</scope>
</reference>
<evidence type="ECO:0000256" key="2">
    <source>
        <dbReference type="SAM" id="SignalP"/>
    </source>
</evidence>
<feature type="chain" id="PRO_5040450232" evidence="2">
    <location>
        <begin position="27"/>
        <end position="521"/>
    </location>
</feature>
<accession>A0A9N7YJA5</accession>
<feature type="compositionally biased region" description="Basic and acidic residues" evidence="1">
    <location>
        <begin position="29"/>
        <end position="82"/>
    </location>
</feature>
<comment type="caution">
    <text evidence="3">The sequence shown here is derived from an EMBL/GenBank/DDBJ whole genome shotgun (WGS) entry which is preliminary data.</text>
</comment>
<feature type="region of interest" description="Disordered" evidence="1">
    <location>
        <begin position="355"/>
        <end position="521"/>
    </location>
</feature>
<evidence type="ECO:0000313" key="3">
    <source>
        <dbReference type="EMBL" id="CAB1428957.1"/>
    </source>
</evidence>
<name>A0A9N7YJA5_PLEPL</name>
<sequence>MSPSAPWWSDAEFVLIRLMFMFLKRGEETWTEERGRGGKKNERMEVDLEQKQEVEKGKGAREWNEKERNKVGEKIEQQDDGTRPPSGAPHVSLLHVSLVFSEARRQDLRTFSRPREEPGDPLRVRGQLSVVKVSGVVITVTGSGHHRDRKWTHIVEKTPRVPAAGEATAPPPRRPLPSQEFSPYSNGPLPPQKKKINMRWAYFTNQRGSGNQHRRRAPRDEAAACQRRDASDDSRLMKGGGTSGRSLTEQHVRTVQERSSRASPHNVQGAHGREQQEILQRIHQELSGRVDEWMSGREDEWTKDLQLVVNSSEQRNRTWIFRRRTKRPDAAATAGANQQLPLFMIISLNSVNFKGQGTGDRGQETGDRGQTTGDRQTTDDRQQETGDRGQATGKGDRRQGAGDRRQTTDDRRQTTGDRGQRTGDRDRGQGAGDRGQGQGTGDRGQGTGDRRQTTDDRRQTTGDRGQGTEDRATGDRGQGAGDRGQGTGDRGQGAGDRAQGTDDRRQTTGDRGQRTGDSDLW</sequence>
<feature type="compositionally biased region" description="Gly residues" evidence="1">
    <location>
        <begin position="476"/>
        <end position="494"/>
    </location>
</feature>
<feature type="signal peptide" evidence="2">
    <location>
        <begin position="1"/>
        <end position="26"/>
    </location>
</feature>
<feature type="compositionally biased region" description="Basic and acidic residues" evidence="1">
    <location>
        <begin position="499"/>
        <end position="521"/>
    </location>
</feature>
<feature type="compositionally biased region" description="Gly residues" evidence="1">
    <location>
        <begin position="429"/>
        <end position="447"/>
    </location>
</feature>
<proteinExistence type="predicted"/>
<protein>
    <submittedName>
        <fullName evidence="3">Uncharacterized protein</fullName>
    </submittedName>
</protein>
<feature type="compositionally biased region" description="Basic and acidic residues" evidence="1">
    <location>
        <begin position="376"/>
        <end position="387"/>
    </location>
</feature>
<evidence type="ECO:0000256" key="1">
    <source>
        <dbReference type="SAM" id="MobiDB-lite"/>
    </source>
</evidence>
<feature type="region of interest" description="Disordered" evidence="1">
    <location>
        <begin position="29"/>
        <end position="90"/>
    </location>
</feature>
<organism evidence="3 4">
    <name type="scientific">Pleuronectes platessa</name>
    <name type="common">European plaice</name>
    <dbReference type="NCBI Taxonomy" id="8262"/>
    <lineage>
        <taxon>Eukaryota</taxon>
        <taxon>Metazoa</taxon>
        <taxon>Chordata</taxon>
        <taxon>Craniata</taxon>
        <taxon>Vertebrata</taxon>
        <taxon>Euteleostomi</taxon>
        <taxon>Actinopterygii</taxon>
        <taxon>Neopterygii</taxon>
        <taxon>Teleostei</taxon>
        <taxon>Neoteleostei</taxon>
        <taxon>Acanthomorphata</taxon>
        <taxon>Carangaria</taxon>
        <taxon>Pleuronectiformes</taxon>
        <taxon>Pleuronectoidei</taxon>
        <taxon>Pleuronectidae</taxon>
        <taxon>Pleuronectes</taxon>
    </lineage>
</organism>
<feature type="compositionally biased region" description="Basic and acidic residues" evidence="1">
    <location>
        <begin position="448"/>
        <end position="474"/>
    </location>
</feature>
<keyword evidence="4" id="KW-1185">Reference proteome</keyword>
<feature type="compositionally biased region" description="Basic and acidic residues" evidence="1">
    <location>
        <begin position="248"/>
        <end position="260"/>
    </location>
</feature>
<gene>
    <name evidence="3" type="ORF">PLEPLA_LOCUS16932</name>
</gene>
<feature type="region of interest" description="Disordered" evidence="1">
    <location>
        <begin position="159"/>
        <end position="194"/>
    </location>
</feature>
<keyword evidence="2" id="KW-0732">Signal</keyword>
<feature type="compositionally biased region" description="Basic and acidic residues" evidence="1">
    <location>
        <begin position="394"/>
        <end position="428"/>
    </location>
</feature>